<dbReference type="PROSITE" id="PS51762">
    <property type="entry name" value="GH16_2"/>
    <property type="match status" value="1"/>
</dbReference>
<feature type="active site" description="Proton donor" evidence="10">
    <location>
        <position position="138"/>
    </location>
</feature>
<evidence type="ECO:0000313" key="14">
    <source>
        <dbReference type="Proteomes" id="UP000002730"/>
    </source>
</evidence>
<evidence type="ECO:0000256" key="8">
    <source>
        <dbReference type="ARBA" id="ARBA00029771"/>
    </source>
</evidence>
<evidence type="ECO:0000256" key="1">
    <source>
        <dbReference type="ARBA" id="ARBA00000481"/>
    </source>
</evidence>
<dbReference type="GO" id="GO:0005975">
    <property type="term" value="P:carbohydrate metabolic process"/>
    <property type="evidence" value="ECO:0007669"/>
    <property type="project" value="InterPro"/>
</dbReference>
<evidence type="ECO:0000256" key="11">
    <source>
        <dbReference type="SAM" id="SignalP"/>
    </source>
</evidence>
<dbReference type="HOGENOM" id="CLU_071026_1_0_9"/>
<evidence type="ECO:0000256" key="7">
    <source>
        <dbReference type="ARBA" id="ARBA00029722"/>
    </source>
</evidence>
<keyword evidence="6" id="KW-0326">Glycosidase</keyword>
<reference evidence="13 14" key="1">
    <citation type="submission" date="2010-08" db="EMBL/GenBank/DDBJ databases">
        <title>Complete sequence of Clostridium cellulovorans 743B.</title>
        <authorList>
            <consortium name="US DOE Joint Genome Institute"/>
            <person name="Lucas S."/>
            <person name="Copeland A."/>
            <person name="Lapidus A."/>
            <person name="Cheng J.-F."/>
            <person name="Bruce D."/>
            <person name="Goodwin L."/>
            <person name="Pitluck S."/>
            <person name="Chertkov O."/>
            <person name="Detter J.C."/>
            <person name="Han C."/>
            <person name="Tapia R."/>
            <person name="Land M."/>
            <person name="Hauser L."/>
            <person name="Chang Y.-J."/>
            <person name="Jeffries C."/>
            <person name="Kyrpides N."/>
            <person name="Ivanova N."/>
            <person name="Mikhailova N."/>
            <person name="Hemme C.L."/>
            <person name="Woyke T."/>
        </authorList>
    </citation>
    <scope>NUCLEOTIDE SEQUENCE [LARGE SCALE GENOMIC DNA]</scope>
    <source>
        <strain evidence="14">ATCC 35296 / DSM 3052 / OCM 3 / 743B</strain>
    </source>
</reference>
<dbReference type="PRINTS" id="PR00737">
    <property type="entry name" value="GLHYDRLASE16"/>
</dbReference>
<evidence type="ECO:0000256" key="2">
    <source>
        <dbReference type="ARBA" id="ARBA00006865"/>
    </source>
</evidence>
<dbReference type="PROSITE" id="PS01034">
    <property type="entry name" value="GH16_1"/>
    <property type="match status" value="1"/>
</dbReference>
<dbReference type="GO" id="GO:0042972">
    <property type="term" value="F:licheninase activity"/>
    <property type="evidence" value="ECO:0007669"/>
    <property type="project" value="UniProtKB-EC"/>
</dbReference>
<dbReference type="AlphaFoldDB" id="D9SRJ0"/>
<evidence type="ECO:0000256" key="3">
    <source>
        <dbReference type="ARBA" id="ARBA00012690"/>
    </source>
</evidence>
<accession>D9SRJ0</accession>
<keyword evidence="14" id="KW-1185">Reference proteome</keyword>
<dbReference type="CAZy" id="GH16">
    <property type="family name" value="Glycoside Hydrolase Family 16"/>
</dbReference>
<keyword evidence="11" id="KW-0732">Signal</keyword>
<dbReference type="InterPro" id="IPR013320">
    <property type="entry name" value="ConA-like_dom_sf"/>
</dbReference>
<comment type="catalytic activity">
    <reaction evidence="1">
        <text>Hydrolysis of (1-&gt;4)-beta-D-glucosidic linkages in beta-D-glucans containing (1-&gt;3)- and (1-&gt;4)-bonds.</text>
        <dbReference type="EC" id="3.2.1.73"/>
    </reaction>
</comment>
<dbReference type="NCBIfam" id="NF047856">
    <property type="entry name" value="BGlucanaseBglS"/>
    <property type="match status" value="1"/>
</dbReference>
<dbReference type="RefSeq" id="WP_010076609.1">
    <property type="nucleotide sequence ID" value="NC_014393.1"/>
</dbReference>
<sequence>MKIKKLKSITCSVLLLSTFFSATVMPTSVSAVTRTHFADSFNGLNTSAWSKADGWTNGSMFNCTWRASNVNFNNGKMELSITRDTKGGTKPYAAGEYRSNSTFGYGLYQVNMKPAKNVGTVSSFFTYTGPSENTPWDEIDIEFLGKDTTKVQFNYYTNGVGGHEYIYNLGFDASTSFHTYAFNWQPTYIAWLVDGREVYRAYNNIPSHPGKIMMNLWPGTGVDSWLGAYNGVTPIKAYYDWTSYDPV</sequence>
<protein>
    <recommendedName>
        <fullName evidence="4">Beta-glucanase</fullName>
        <ecNumber evidence="3">3.2.1.73</ecNumber>
    </recommendedName>
    <alternativeName>
        <fullName evidence="9">1,3-1,4-beta-D-glucan 4-glucanohydrolase</fullName>
    </alternativeName>
    <alternativeName>
        <fullName evidence="8">Endo-beta-1,3-1,4 glucanase</fullName>
    </alternativeName>
    <alternativeName>
        <fullName evidence="7">Lichenase</fullName>
    </alternativeName>
</protein>
<dbReference type="InterPro" id="IPR008264">
    <property type="entry name" value="Beta_glucanase"/>
</dbReference>
<gene>
    <name evidence="13" type="ordered locus">Clocel_2722</name>
</gene>
<evidence type="ECO:0000256" key="6">
    <source>
        <dbReference type="ARBA" id="ARBA00023295"/>
    </source>
</evidence>
<dbReference type="OrthoDB" id="9809583at2"/>
<dbReference type="EC" id="3.2.1.73" evidence="3"/>
<dbReference type="eggNOG" id="COG2273">
    <property type="taxonomic scope" value="Bacteria"/>
</dbReference>
<dbReference type="InterPro" id="IPR044791">
    <property type="entry name" value="Beta-glucanase/XTH"/>
</dbReference>
<dbReference type="Gene3D" id="2.60.120.200">
    <property type="match status" value="1"/>
</dbReference>
<dbReference type="Proteomes" id="UP000002730">
    <property type="component" value="Chromosome"/>
</dbReference>
<evidence type="ECO:0000256" key="5">
    <source>
        <dbReference type="ARBA" id="ARBA00022801"/>
    </source>
</evidence>
<dbReference type="InterPro" id="IPR000757">
    <property type="entry name" value="Beta-glucanase-like"/>
</dbReference>
<name>D9SRJ0_CLOC7</name>
<keyword evidence="5 13" id="KW-0378">Hydrolase</keyword>
<dbReference type="Pfam" id="PF00722">
    <property type="entry name" value="Glyco_hydro_16"/>
    <property type="match status" value="1"/>
</dbReference>
<dbReference type="KEGG" id="ccb:Clocel_2722"/>
<dbReference type="STRING" id="573061.Clocel_2722"/>
<dbReference type="EMBL" id="CP002160">
    <property type="protein sequence ID" value="ADL52419.1"/>
    <property type="molecule type" value="Genomic_DNA"/>
</dbReference>
<evidence type="ECO:0000256" key="10">
    <source>
        <dbReference type="PIRSR" id="PIRSR608264-1"/>
    </source>
</evidence>
<dbReference type="SUPFAM" id="SSF49899">
    <property type="entry name" value="Concanavalin A-like lectins/glucanases"/>
    <property type="match status" value="1"/>
</dbReference>
<proteinExistence type="inferred from homology"/>
<dbReference type="CDD" id="cd02175">
    <property type="entry name" value="GH16_lichenase"/>
    <property type="match status" value="1"/>
</dbReference>
<feature type="active site" description="Proton donor" evidence="10">
    <location>
        <position position="142"/>
    </location>
</feature>
<feature type="chain" id="PRO_5038549959" description="Beta-glucanase" evidence="11">
    <location>
        <begin position="23"/>
        <end position="247"/>
    </location>
</feature>
<evidence type="ECO:0000313" key="13">
    <source>
        <dbReference type="EMBL" id="ADL52419.1"/>
    </source>
</evidence>
<evidence type="ECO:0000256" key="4">
    <source>
        <dbReference type="ARBA" id="ARBA00014569"/>
    </source>
</evidence>
<comment type="similarity">
    <text evidence="2">Belongs to the glycosyl hydrolase 16 family.</text>
</comment>
<dbReference type="PANTHER" id="PTHR31062">
    <property type="entry name" value="XYLOGLUCAN ENDOTRANSGLUCOSYLASE/HYDROLASE PROTEIN 8-RELATED"/>
    <property type="match status" value="1"/>
</dbReference>
<evidence type="ECO:0000256" key="9">
    <source>
        <dbReference type="ARBA" id="ARBA00031665"/>
    </source>
</evidence>
<evidence type="ECO:0000259" key="12">
    <source>
        <dbReference type="PROSITE" id="PS51762"/>
    </source>
</evidence>
<organism evidence="13 14">
    <name type="scientific">Clostridium cellulovorans (strain ATCC 35296 / DSM 3052 / OCM 3 / 743B)</name>
    <dbReference type="NCBI Taxonomy" id="573061"/>
    <lineage>
        <taxon>Bacteria</taxon>
        <taxon>Bacillati</taxon>
        <taxon>Bacillota</taxon>
        <taxon>Clostridia</taxon>
        <taxon>Eubacteriales</taxon>
        <taxon>Clostridiaceae</taxon>
        <taxon>Clostridium</taxon>
    </lineage>
</organism>
<feature type="signal peptide" evidence="11">
    <location>
        <begin position="1"/>
        <end position="22"/>
    </location>
</feature>
<dbReference type="InterPro" id="IPR008263">
    <property type="entry name" value="GH16_AS"/>
</dbReference>
<feature type="domain" description="GH16" evidence="12">
    <location>
        <begin position="17"/>
        <end position="247"/>
    </location>
</feature>